<dbReference type="EMBL" id="MGEK01000019">
    <property type="protein sequence ID" value="OGL82522.1"/>
    <property type="molecule type" value="Genomic_DNA"/>
</dbReference>
<evidence type="ECO:0000256" key="1">
    <source>
        <dbReference type="SAM" id="Phobius"/>
    </source>
</evidence>
<dbReference type="Proteomes" id="UP000176846">
    <property type="component" value="Unassembled WGS sequence"/>
</dbReference>
<organism evidence="2 3">
    <name type="scientific">Candidatus Uhrbacteria bacterium RIFCSPLOWO2_01_FULL_47_25</name>
    <dbReference type="NCBI Taxonomy" id="1802402"/>
    <lineage>
        <taxon>Bacteria</taxon>
        <taxon>Candidatus Uhriibacteriota</taxon>
    </lineage>
</organism>
<comment type="caution">
    <text evidence="2">The sequence shown here is derived from an EMBL/GenBank/DDBJ whole genome shotgun (WGS) entry which is preliminary data.</text>
</comment>
<feature type="transmembrane region" description="Helical" evidence="1">
    <location>
        <begin position="57"/>
        <end position="80"/>
    </location>
</feature>
<evidence type="ECO:0000313" key="2">
    <source>
        <dbReference type="EMBL" id="OGL82522.1"/>
    </source>
</evidence>
<keyword evidence="1" id="KW-0812">Transmembrane</keyword>
<reference evidence="2 3" key="1">
    <citation type="journal article" date="2016" name="Nat. Commun.">
        <title>Thousands of microbial genomes shed light on interconnected biogeochemical processes in an aquifer system.</title>
        <authorList>
            <person name="Anantharaman K."/>
            <person name="Brown C.T."/>
            <person name="Hug L.A."/>
            <person name="Sharon I."/>
            <person name="Castelle C.J."/>
            <person name="Probst A.J."/>
            <person name="Thomas B.C."/>
            <person name="Singh A."/>
            <person name="Wilkins M.J."/>
            <person name="Karaoz U."/>
            <person name="Brodie E.L."/>
            <person name="Williams K.H."/>
            <person name="Hubbard S.S."/>
            <person name="Banfield J.F."/>
        </authorList>
    </citation>
    <scope>NUCLEOTIDE SEQUENCE [LARGE SCALE GENOMIC DNA]</scope>
</reference>
<proteinExistence type="predicted"/>
<accession>A0A1F7UW42</accession>
<sequence>MASLQYRSVSQWIFGLIVATFSAIVIFFATSRILGIVLPRPKAGFVGEGNFFFAAKILEYSALITVCILCFIAAFLFFFLRKQNSAFVYGFMSLSILLSGGLLVLYLI</sequence>
<feature type="transmembrane region" description="Helical" evidence="1">
    <location>
        <begin position="87"/>
        <end position="107"/>
    </location>
</feature>
<protein>
    <submittedName>
        <fullName evidence="2">Uncharacterized protein</fullName>
    </submittedName>
</protein>
<evidence type="ECO:0000313" key="3">
    <source>
        <dbReference type="Proteomes" id="UP000176846"/>
    </source>
</evidence>
<gene>
    <name evidence="2" type="ORF">A2936_03830</name>
</gene>
<keyword evidence="1" id="KW-1133">Transmembrane helix</keyword>
<feature type="transmembrane region" description="Helical" evidence="1">
    <location>
        <begin position="12"/>
        <end position="37"/>
    </location>
</feature>
<name>A0A1F7UW42_9BACT</name>
<dbReference type="AlphaFoldDB" id="A0A1F7UW42"/>
<keyword evidence="1" id="KW-0472">Membrane</keyword>